<dbReference type="InterPro" id="IPR047647">
    <property type="entry name" value="ISAs1_transpos"/>
</dbReference>
<dbReference type="GO" id="GO:0003677">
    <property type="term" value="F:DNA binding"/>
    <property type="evidence" value="ECO:0007669"/>
    <property type="project" value="InterPro"/>
</dbReference>
<evidence type="ECO:0000313" key="3">
    <source>
        <dbReference type="Proteomes" id="UP000245469"/>
    </source>
</evidence>
<dbReference type="NCBIfam" id="NF033564">
    <property type="entry name" value="transpos_ISAs1"/>
    <property type="match status" value="1"/>
</dbReference>
<organism evidence="2 3">
    <name type="scientific">Quadrisphaera granulorum</name>
    <dbReference type="NCBI Taxonomy" id="317664"/>
    <lineage>
        <taxon>Bacteria</taxon>
        <taxon>Bacillati</taxon>
        <taxon>Actinomycetota</taxon>
        <taxon>Actinomycetes</taxon>
        <taxon>Kineosporiales</taxon>
        <taxon>Kineosporiaceae</taxon>
        <taxon>Quadrisphaera</taxon>
    </lineage>
</organism>
<protein>
    <submittedName>
        <fullName evidence="2">DDE family transposase</fullName>
    </submittedName>
</protein>
<dbReference type="OrthoDB" id="3867913at2"/>
<keyword evidence="3" id="KW-1185">Reference proteome</keyword>
<gene>
    <name evidence="2" type="ORF">BXY45_1095</name>
</gene>
<reference evidence="2 3" key="1">
    <citation type="submission" date="2018-03" db="EMBL/GenBank/DDBJ databases">
        <title>Genomic Encyclopedia of Archaeal and Bacterial Type Strains, Phase II (KMG-II): from individual species to whole genera.</title>
        <authorList>
            <person name="Goeker M."/>
        </authorList>
    </citation>
    <scope>NUCLEOTIDE SEQUENCE [LARGE SCALE GENOMIC DNA]</scope>
    <source>
        <strain evidence="2 3">DSM 44889</strain>
    </source>
</reference>
<name>A0A316A7L4_9ACTN</name>
<dbReference type="Proteomes" id="UP000245469">
    <property type="component" value="Unassembled WGS sequence"/>
</dbReference>
<dbReference type="SUPFAM" id="SSF53098">
    <property type="entry name" value="Ribonuclease H-like"/>
    <property type="match status" value="1"/>
</dbReference>
<dbReference type="GO" id="GO:0004803">
    <property type="term" value="F:transposase activity"/>
    <property type="evidence" value="ECO:0007669"/>
    <property type="project" value="InterPro"/>
</dbReference>
<sequence length="218" mass="23782">MKGTVITGDAGFTCRDLAGHILAIGWEYLLRIKGNAGTVHDRLKALPWSAVPEAAKVISVGHGRAETRTIRVIDLAASRDAAYARRGGFYPGAVQAAKIVRRRKVNGRWQVRTVYVITSLGAGQVDPALLATWVQDHWGIEVRLHWIKDVTWGQDACRVRRRNGPANLAAFNTLALNAHRLAGWTNMEAAQDEHQLVPTLALHTFGLLSDPLPASSSA</sequence>
<dbReference type="PANTHER" id="PTHR30298">
    <property type="entry name" value="H REPEAT-ASSOCIATED PREDICTED TRANSPOSASE"/>
    <property type="match status" value="1"/>
</dbReference>
<comment type="caution">
    <text evidence="2">The sequence shown here is derived from an EMBL/GenBank/DDBJ whole genome shotgun (WGS) entry which is preliminary data.</text>
</comment>
<dbReference type="AlphaFoldDB" id="A0A316A7L4"/>
<dbReference type="RefSeq" id="WP_109773943.1">
    <property type="nucleotide sequence ID" value="NZ_QGDQ01000009.1"/>
</dbReference>
<dbReference type="InterPro" id="IPR051698">
    <property type="entry name" value="Transposase_11-like"/>
</dbReference>
<dbReference type="InterPro" id="IPR002559">
    <property type="entry name" value="Transposase_11"/>
</dbReference>
<dbReference type="PANTHER" id="PTHR30298:SF0">
    <property type="entry name" value="PROTEIN YBFL-RELATED"/>
    <property type="match status" value="1"/>
</dbReference>
<dbReference type="EMBL" id="QGDQ01000009">
    <property type="protein sequence ID" value="PWJ53926.1"/>
    <property type="molecule type" value="Genomic_DNA"/>
</dbReference>
<proteinExistence type="predicted"/>
<dbReference type="GO" id="GO:0006313">
    <property type="term" value="P:DNA transposition"/>
    <property type="evidence" value="ECO:0007669"/>
    <property type="project" value="InterPro"/>
</dbReference>
<feature type="domain" description="Transposase IS4-like" evidence="1">
    <location>
        <begin position="2"/>
        <end position="177"/>
    </location>
</feature>
<dbReference type="InterPro" id="IPR012337">
    <property type="entry name" value="RNaseH-like_sf"/>
</dbReference>
<accession>A0A316A7L4</accession>
<evidence type="ECO:0000313" key="2">
    <source>
        <dbReference type="EMBL" id="PWJ53926.1"/>
    </source>
</evidence>
<evidence type="ECO:0000259" key="1">
    <source>
        <dbReference type="Pfam" id="PF01609"/>
    </source>
</evidence>
<dbReference type="Pfam" id="PF01609">
    <property type="entry name" value="DDE_Tnp_1"/>
    <property type="match status" value="1"/>
</dbReference>